<organism evidence="1 2">
    <name type="scientific">Sphingobacterium phlebotomi</name>
    <dbReference type="NCBI Taxonomy" id="2605433"/>
    <lineage>
        <taxon>Bacteria</taxon>
        <taxon>Pseudomonadati</taxon>
        <taxon>Bacteroidota</taxon>
        <taxon>Sphingobacteriia</taxon>
        <taxon>Sphingobacteriales</taxon>
        <taxon>Sphingobacteriaceae</taxon>
        <taxon>Sphingobacterium</taxon>
    </lineage>
</organism>
<sequence length="283" mass="30970">YSEKDGETGWNNFYLRNYDPAIGRWLSTDPYGQYWSPYVGMGNNPVMRFDPDGGWDGGGDPNKPAYTVLLKEVVVTAKSSWNWAVNSFNNVNWAQQWDNFQSGLPVWQSSRMFESAMYNGDYLGAMGYFGTALAEGATWGYGTLWGRPTQFALTTTGTPIVEDVLQGGGRGLVNLTEETFSQALLKGAENVAGYSVYGTKGLVGNTFNRNIFLLEASGSKSFLGFRSFVSSLEAEAISAGASKISIHGSSVINKGFLNPNIAKRFGYTFKQSGNGVFLQKKLN</sequence>
<dbReference type="InterPro" id="IPR022385">
    <property type="entry name" value="Rhs_assc_core"/>
</dbReference>
<reference evidence="1 2" key="1">
    <citation type="submission" date="2019-08" db="EMBL/GenBank/DDBJ databases">
        <title>Phlebobacter frassis gen. nov. sp. nov., a new member of family Sphingobacteriaceae isolated from sand fly rearing media.</title>
        <authorList>
            <person name="Kakumanu M.L."/>
            <person name="Marayati B.F."/>
            <person name="Wada-Katsumata A."/>
            <person name="Wasserberg G."/>
            <person name="Schal C."/>
            <person name="Apperson C.S."/>
            <person name="Ponnusamy L."/>
        </authorList>
    </citation>
    <scope>NUCLEOTIDE SEQUENCE [LARGE SCALE GENOMIC DNA]</scope>
    <source>
        <strain evidence="1 2">SSI9</strain>
    </source>
</reference>
<proteinExistence type="predicted"/>
<dbReference type="InterPro" id="IPR050708">
    <property type="entry name" value="T6SS_VgrG/RHS"/>
</dbReference>
<dbReference type="Gene3D" id="2.180.10.10">
    <property type="entry name" value="RHS repeat-associated core"/>
    <property type="match status" value="1"/>
</dbReference>
<dbReference type="AlphaFoldDB" id="A0A5D4GSR3"/>
<keyword evidence="2" id="KW-1185">Reference proteome</keyword>
<dbReference type="PANTHER" id="PTHR32305">
    <property type="match status" value="1"/>
</dbReference>
<dbReference type="Proteomes" id="UP000322362">
    <property type="component" value="Unassembled WGS sequence"/>
</dbReference>
<evidence type="ECO:0000313" key="1">
    <source>
        <dbReference type="EMBL" id="TYR30779.1"/>
    </source>
</evidence>
<gene>
    <name evidence="1" type="ORF">FXV77_21860</name>
</gene>
<evidence type="ECO:0008006" key="3">
    <source>
        <dbReference type="Google" id="ProtNLM"/>
    </source>
</evidence>
<evidence type="ECO:0000313" key="2">
    <source>
        <dbReference type="Proteomes" id="UP000322362"/>
    </source>
</evidence>
<name>A0A5D4GSR3_9SPHI</name>
<feature type="non-terminal residue" evidence="1">
    <location>
        <position position="1"/>
    </location>
</feature>
<dbReference type="PANTHER" id="PTHR32305:SF15">
    <property type="entry name" value="PROTEIN RHSA-RELATED"/>
    <property type="match status" value="1"/>
</dbReference>
<dbReference type="EMBL" id="VTAV01000041">
    <property type="protein sequence ID" value="TYR30779.1"/>
    <property type="molecule type" value="Genomic_DNA"/>
</dbReference>
<dbReference type="NCBIfam" id="TIGR03696">
    <property type="entry name" value="Rhs_assc_core"/>
    <property type="match status" value="1"/>
</dbReference>
<accession>A0A5D4GSR3</accession>
<dbReference type="RefSeq" id="WP_222867859.1">
    <property type="nucleotide sequence ID" value="NZ_VTAV01000041.1"/>
</dbReference>
<protein>
    <recommendedName>
        <fullName evidence="3">RHS repeat-associated core domain-containing protein</fullName>
    </recommendedName>
</protein>
<comment type="caution">
    <text evidence="1">The sequence shown here is derived from an EMBL/GenBank/DDBJ whole genome shotgun (WGS) entry which is preliminary data.</text>
</comment>